<gene>
    <name evidence="1" type="ORF">C6P46_003172</name>
</gene>
<evidence type="ECO:0000313" key="1">
    <source>
        <dbReference type="EMBL" id="KAG0662668.1"/>
    </source>
</evidence>
<dbReference type="EMBL" id="PUHQ01000025">
    <property type="protein sequence ID" value="KAG0662668.1"/>
    <property type="molecule type" value="Genomic_DNA"/>
</dbReference>
<dbReference type="OrthoDB" id="10666325at2759"/>
<proteinExistence type="predicted"/>
<protein>
    <submittedName>
        <fullName evidence="1">Uncharacterized protein</fullName>
    </submittedName>
</protein>
<name>A0A9P6W3B1_RHOMI</name>
<accession>A0A9P6W3B1</accession>
<evidence type="ECO:0000313" key="2">
    <source>
        <dbReference type="Proteomes" id="UP000777482"/>
    </source>
</evidence>
<sequence>MARGSVRKGVTAAAAATPPRVTLLSLPDEILALVFAALHGGYQYYKTGIPPTQYLQICKRLYAIARPLWFSVLVVPKAKTDEYCAKMLEHAAALTHVRDLQLQLEADPPAWKLALFPHLANLQTLRLREAPVPRRQQAGESYSDKVMIALENLANLSNVQVLSSDTTLFSSSDNPIIIRRLDLPISSQVTLGIRMLEHLTLRIDSDSDATDCEYEWDELEAIEFVVDPKLSETPQIFLRKLLMQTGRTAEFERLWRFKILLLGSGPANRNICESLFSRAPITDLELDYGPFHPFPDAGDVPWTSLTKLTLRASLLKLTEPWRLHLLLQLLHKSPDLRDLTLIDFDWMGVGEPNLIAIGNPNLVATYSGFPALYTFIHLVRDSTAILRVCICRSTGNRVLRWNRSSPAEEFRGEWYVVQR</sequence>
<organism evidence="1 2">
    <name type="scientific">Rhodotorula mucilaginosa</name>
    <name type="common">Yeast</name>
    <name type="synonym">Rhodotorula rubra</name>
    <dbReference type="NCBI Taxonomy" id="5537"/>
    <lineage>
        <taxon>Eukaryota</taxon>
        <taxon>Fungi</taxon>
        <taxon>Dikarya</taxon>
        <taxon>Basidiomycota</taxon>
        <taxon>Pucciniomycotina</taxon>
        <taxon>Microbotryomycetes</taxon>
        <taxon>Sporidiobolales</taxon>
        <taxon>Sporidiobolaceae</taxon>
        <taxon>Rhodotorula</taxon>
    </lineage>
</organism>
<keyword evidence="2" id="KW-1185">Reference proteome</keyword>
<reference evidence="1 2" key="1">
    <citation type="submission" date="2020-11" db="EMBL/GenBank/DDBJ databases">
        <title>Kefir isolates.</title>
        <authorList>
            <person name="Marcisauskas S."/>
            <person name="Kim Y."/>
            <person name="Blasche S."/>
        </authorList>
    </citation>
    <scope>NUCLEOTIDE SEQUENCE [LARGE SCALE GENOMIC DNA]</scope>
    <source>
        <strain evidence="1 2">KR</strain>
    </source>
</reference>
<comment type="caution">
    <text evidence="1">The sequence shown here is derived from an EMBL/GenBank/DDBJ whole genome shotgun (WGS) entry which is preliminary data.</text>
</comment>
<dbReference type="AlphaFoldDB" id="A0A9P6W3B1"/>
<dbReference type="Proteomes" id="UP000777482">
    <property type="component" value="Unassembled WGS sequence"/>
</dbReference>